<dbReference type="GO" id="GO:0004113">
    <property type="term" value="F:2',3'-cyclic-nucleotide 3'-phosphodiesterase activity"/>
    <property type="evidence" value="ECO:0007669"/>
    <property type="project" value="InterPro"/>
</dbReference>
<proteinExistence type="inferred from homology"/>
<dbReference type="EC" id="3.1.4.58" evidence="2"/>
<evidence type="ECO:0000256" key="1">
    <source>
        <dbReference type="ARBA" id="ARBA00022801"/>
    </source>
</evidence>
<feature type="active site" description="Proton acceptor" evidence="2">
    <location>
        <position position="128"/>
    </location>
</feature>
<comment type="function">
    <text evidence="2">Hydrolyzes RNA 2',3'-cyclic phosphodiester to an RNA 2'-phosphomonoester.</text>
</comment>
<dbReference type="InterPro" id="IPR009097">
    <property type="entry name" value="Cyclic_Pdiesterase"/>
</dbReference>
<sequence>MRLFTAIELSQEVKQELIRLQKELKNGPLACRRWQTMAQMHLTLHFFGECSAEQTQAIKKEMAQATASVSPFSIQLTNLGAFPNIKRPRVVWAGIGGQIENLHALQQSLTDRFVQAQLYKEERSYSPHITLGRDPDMTGETIPVEKLIQIRSIAWRVDSIVLFQSTLTRSGPIYKPLVTCPLLGSS</sequence>
<feature type="short sequence motif" description="HXTX 2" evidence="2">
    <location>
        <begin position="128"/>
        <end position="131"/>
    </location>
</feature>
<dbReference type="PANTHER" id="PTHR35561">
    <property type="entry name" value="RNA 2',3'-CYCLIC PHOSPHODIESTERASE"/>
    <property type="match status" value="1"/>
</dbReference>
<comment type="catalytic activity">
    <reaction evidence="2">
        <text>a 3'-end 2',3'-cyclophospho-ribonucleotide-RNA + H2O = a 3'-end 2'-phospho-ribonucleotide-RNA + H(+)</text>
        <dbReference type="Rhea" id="RHEA:11828"/>
        <dbReference type="Rhea" id="RHEA-COMP:10464"/>
        <dbReference type="Rhea" id="RHEA-COMP:17353"/>
        <dbReference type="ChEBI" id="CHEBI:15377"/>
        <dbReference type="ChEBI" id="CHEBI:15378"/>
        <dbReference type="ChEBI" id="CHEBI:83064"/>
        <dbReference type="ChEBI" id="CHEBI:173113"/>
        <dbReference type="EC" id="3.1.4.58"/>
    </reaction>
</comment>
<dbReference type="Gene3D" id="3.90.1140.10">
    <property type="entry name" value="Cyclic phosphodiesterase"/>
    <property type="match status" value="1"/>
</dbReference>
<dbReference type="SUPFAM" id="SSF55144">
    <property type="entry name" value="LigT-like"/>
    <property type="match status" value="1"/>
</dbReference>
<protein>
    <recommendedName>
        <fullName evidence="2">RNA 2',3'-cyclic phosphodiesterase</fullName>
        <shortName evidence="2">RNA 2',3'-CPDase</shortName>
        <ecNumber evidence="2">3.1.4.58</ecNumber>
    </recommendedName>
</protein>
<organism evidence="3 4">
    <name type="scientific">Aneurinibacillus danicus</name>
    <dbReference type="NCBI Taxonomy" id="267746"/>
    <lineage>
        <taxon>Bacteria</taxon>
        <taxon>Bacillati</taxon>
        <taxon>Bacillota</taxon>
        <taxon>Bacilli</taxon>
        <taxon>Bacillales</taxon>
        <taxon>Paenibacillaceae</taxon>
        <taxon>Aneurinibacillus group</taxon>
        <taxon>Aneurinibacillus</taxon>
    </lineage>
</organism>
<dbReference type="HAMAP" id="MF_01940">
    <property type="entry name" value="RNA_CPDase"/>
    <property type="match status" value="1"/>
</dbReference>
<reference evidence="3 4" key="1">
    <citation type="submission" date="2019-07" db="EMBL/GenBank/DDBJ databases">
        <title>Whole genome shotgun sequence of Aneurinibacillus danicus NBRC 102444.</title>
        <authorList>
            <person name="Hosoyama A."/>
            <person name="Uohara A."/>
            <person name="Ohji S."/>
            <person name="Ichikawa N."/>
        </authorList>
    </citation>
    <scope>NUCLEOTIDE SEQUENCE [LARGE SCALE GENOMIC DNA]</scope>
    <source>
        <strain evidence="3 4">NBRC 102444</strain>
    </source>
</reference>
<evidence type="ECO:0000313" key="4">
    <source>
        <dbReference type="Proteomes" id="UP000321157"/>
    </source>
</evidence>
<dbReference type="OrthoDB" id="9789350at2"/>
<dbReference type="InterPro" id="IPR004175">
    <property type="entry name" value="RNA_CPDase"/>
</dbReference>
<dbReference type="PANTHER" id="PTHR35561:SF1">
    <property type="entry name" value="RNA 2',3'-CYCLIC PHOSPHODIESTERASE"/>
    <property type="match status" value="1"/>
</dbReference>
<gene>
    <name evidence="3" type="ORF">ADA01nite_05760</name>
</gene>
<feature type="short sequence motif" description="HXTX 1" evidence="2">
    <location>
        <begin position="41"/>
        <end position="44"/>
    </location>
</feature>
<dbReference type="NCBIfam" id="TIGR02258">
    <property type="entry name" value="2_5_ligase"/>
    <property type="match status" value="1"/>
</dbReference>
<dbReference type="AlphaFoldDB" id="A0A511V2H1"/>
<dbReference type="EMBL" id="BJXX01000023">
    <property type="protein sequence ID" value="GEN33116.1"/>
    <property type="molecule type" value="Genomic_DNA"/>
</dbReference>
<dbReference type="Proteomes" id="UP000321157">
    <property type="component" value="Unassembled WGS sequence"/>
</dbReference>
<keyword evidence="4" id="KW-1185">Reference proteome</keyword>
<dbReference type="Pfam" id="PF13563">
    <property type="entry name" value="2_5_RNA_ligase2"/>
    <property type="match status" value="1"/>
</dbReference>
<comment type="similarity">
    <text evidence="2">Belongs to the 2H phosphoesterase superfamily. ThpR family.</text>
</comment>
<dbReference type="GO" id="GO:0008664">
    <property type="term" value="F:RNA 2',3'-cyclic 3'-phosphodiesterase activity"/>
    <property type="evidence" value="ECO:0007669"/>
    <property type="project" value="UniProtKB-EC"/>
</dbReference>
<evidence type="ECO:0000313" key="3">
    <source>
        <dbReference type="EMBL" id="GEN33116.1"/>
    </source>
</evidence>
<evidence type="ECO:0000256" key="2">
    <source>
        <dbReference type="HAMAP-Rule" id="MF_01940"/>
    </source>
</evidence>
<accession>A0A511V2H1</accession>
<comment type="caution">
    <text evidence="3">The sequence shown here is derived from an EMBL/GenBank/DDBJ whole genome shotgun (WGS) entry which is preliminary data.</text>
</comment>
<name>A0A511V2H1_9BACL</name>
<feature type="active site" description="Proton donor" evidence="2">
    <location>
        <position position="41"/>
    </location>
</feature>
<keyword evidence="1 2" id="KW-0378">Hydrolase</keyword>
<dbReference type="RefSeq" id="WP_146808415.1">
    <property type="nucleotide sequence ID" value="NZ_BJXX01000023.1"/>
</dbReference>